<dbReference type="AlphaFoldDB" id="A0A8J7JDW1"/>
<comment type="caution">
    <text evidence="1">The sequence shown here is derived from an EMBL/GenBank/DDBJ whole genome shotgun (WGS) entry which is preliminary data.</text>
</comment>
<dbReference type="EMBL" id="JAEMHM010000009">
    <property type="protein sequence ID" value="MBJ6725468.1"/>
    <property type="molecule type" value="Genomic_DNA"/>
</dbReference>
<keyword evidence="2" id="KW-1185">Reference proteome</keyword>
<organism evidence="1 2">
    <name type="scientific">Geomesophilobacter sediminis</name>
    <dbReference type="NCBI Taxonomy" id="2798584"/>
    <lineage>
        <taxon>Bacteria</taxon>
        <taxon>Pseudomonadati</taxon>
        <taxon>Thermodesulfobacteriota</taxon>
        <taxon>Desulfuromonadia</taxon>
        <taxon>Geobacterales</taxon>
        <taxon>Geobacteraceae</taxon>
        <taxon>Geomesophilobacter</taxon>
    </lineage>
</organism>
<reference evidence="1" key="1">
    <citation type="submission" date="2020-12" db="EMBL/GenBank/DDBJ databases">
        <title>Geomonas sp. Red875, isolated from river sediment.</title>
        <authorList>
            <person name="Xu Z."/>
            <person name="Zhang Z."/>
            <person name="Masuda Y."/>
            <person name="Itoh H."/>
            <person name="Senoo K."/>
        </authorList>
    </citation>
    <scope>NUCLEOTIDE SEQUENCE</scope>
    <source>
        <strain evidence="1">Red875</strain>
    </source>
</reference>
<evidence type="ECO:0000313" key="2">
    <source>
        <dbReference type="Proteomes" id="UP000636888"/>
    </source>
</evidence>
<gene>
    <name evidence="1" type="ORF">JFN93_12175</name>
</gene>
<proteinExistence type="predicted"/>
<evidence type="ECO:0000313" key="1">
    <source>
        <dbReference type="EMBL" id="MBJ6725468.1"/>
    </source>
</evidence>
<dbReference type="Proteomes" id="UP000636888">
    <property type="component" value="Unassembled WGS sequence"/>
</dbReference>
<protein>
    <submittedName>
        <fullName evidence="1">Uncharacterized protein</fullName>
    </submittedName>
</protein>
<name>A0A8J7JDW1_9BACT</name>
<dbReference type="RefSeq" id="WP_199384359.1">
    <property type="nucleotide sequence ID" value="NZ_JAEMHM010000009.1"/>
</dbReference>
<accession>A0A8J7JDW1</accession>
<sequence>MITHDRINDYFGSRLTIPGGTVFADPGFTALADWSERQAWWPDFAEVHALHPGWRSTSMGDTHLFAVNLFAFLNFRLCYPEHADESPGLK</sequence>